<organism evidence="2 3">
    <name type="scientific">Neolewinella lacunae</name>
    <dbReference type="NCBI Taxonomy" id="1517758"/>
    <lineage>
        <taxon>Bacteria</taxon>
        <taxon>Pseudomonadati</taxon>
        <taxon>Bacteroidota</taxon>
        <taxon>Saprospiria</taxon>
        <taxon>Saprospirales</taxon>
        <taxon>Lewinellaceae</taxon>
        <taxon>Neolewinella</taxon>
    </lineage>
</organism>
<dbReference type="AlphaFoldDB" id="A0A923PHH0"/>
<accession>A0A923PHH0</accession>
<protein>
    <submittedName>
        <fullName evidence="2">Glycosyltransferase</fullName>
    </submittedName>
</protein>
<dbReference type="Pfam" id="PF00535">
    <property type="entry name" value="Glycos_transf_2"/>
    <property type="match status" value="1"/>
</dbReference>
<comment type="caution">
    <text evidence="2">The sequence shown here is derived from an EMBL/GenBank/DDBJ whole genome shotgun (WGS) entry which is preliminary data.</text>
</comment>
<dbReference type="InterPro" id="IPR029044">
    <property type="entry name" value="Nucleotide-diphossugar_trans"/>
</dbReference>
<dbReference type="EMBL" id="JACSIT010000091">
    <property type="protein sequence ID" value="MBC6994157.1"/>
    <property type="molecule type" value="Genomic_DNA"/>
</dbReference>
<dbReference type="RefSeq" id="WP_187466243.1">
    <property type="nucleotide sequence ID" value="NZ_JACSIT010000091.1"/>
</dbReference>
<evidence type="ECO:0000259" key="1">
    <source>
        <dbReference type="Pfam" id="PF00535"/>
    </source>
</evidence>
<dbReference type="PANTHER" id="PTHR43685:SF2">
    <property type="entry name" value="GLYCOSYLTRANSFERASE 2-LIKE DOMAIN-CONTAINING PROTEIN"/>
    <property type="match status" value="1"/>
</dbReference>
<sequence length="250" mass="28700">MTISIITATYNSAATLADTLDSLLAQQWPGLEVILQDGGSTDATLEIAARYPFVRIESVRDGGLYDAMNRGIARATGEVIGILNSDDFYPSPQVLHWVAEVFARRPEVDALYGDLVYVAAERTERVVRRWIARQYDHAAWRWGWMPPHPTFFVRRHVYERYGSFQTDLRLAADYEFMLRCCYRHGIKVVYLPRVLVHMRVGGVSNKSLANRLAANREDRRAWELNGLQPPAALALLKPLRKVKQWLRAWR</sequence>
<evidence type="ECO:0000313" key="3">
    <source>
        <dbReference type="Proteomes" id="UP000650081"/>
    </source>
</evidence>
<proteinExistence type="predicted"/>
<dbReference type="SUPFAM" id="SSF53448">
    <property type="entry name" value="Nucleotide-diphospho-sugar transferases"/>
    <property type="match status" value="1"/>
</dbReference>
<dbReference type="Proteomes" id="UP000650081">
    <property type="component" value="Unassembled WGS sequence"/>
</dbReference>
<keyword evidence="3" id="KW-1185">Reference proteome</keyword>
<dbReference type="InterPro" id="IPR050834">
    <property type="entry name" value="Glycosyltransf_2"/>
</dbReference>
<dbReference type="Gene3D" id="3.90.550.10">
    <property type="entry name" value="Spore Coat Polysaccharide Biosynthesis Protein SpsA, Chain A"/>
    <property type="match status" value="1"/>
</dbReference>
<dbReference type="CDD" id="cd06433">
    <property type="entry name" value="GT_2_WfgS_like"/>
    <property type="match status" value="1"/>
</dbReference>
<gene>
    <name evidence="2" type="ORF">H9S92_08290</name>
</gene>
<evidence type="ECO:0000313" key="2">
    <source>
        <dbReference type="EMBL" id="MBC6994157.1"/>
    </source>
</evidence>
<reference evidence="2" key="1">
    <citation type="submission" date="2020-08" db="EMBL/GenBank/DDBJ databases">
        <title>Lewinella bacteria from marine environments.</title>
        <authorList>
            <person name="Zhong Y."/>
        </authorList>
    </citation>
    <scope>NUCLEOTIDE SEQUENCE</scope>
    <source>
        <strain evidence="2">KCTC 42187</strain>
    </source>
</reference>
<dbReference type="InterPro" id="IPR001173">
    <property type="entry name" value="Glyco_trans_2-like"/>
</dbReference>
<dbReference type="PANTHER" id="PTHR43685">
    <property type="entry name" value="GLYCOSYLTRANSFERASE"/>
    <property type="match status" value="1"/>
</dbReference>
<name>A0A923PHH0_9BACT</name>
<feature type="domain" description="Glycosyltransferase 2-like" evidence="1">
    <location>
        <begin position="4"/>
        <end position="158"/>
    </location>
</feature>